<gene>
    <name evidence="1" type="ORF">CARN6_0081</name>
</gene>
<reference evidence="1" key="1">
    <citation type="submission" date="2009-10" db="EMBL/GenBank/DDBJ databases">
        <title>Diversity of trophic interactions inside an arsenic-rich microbial ecosystem.</title>
        <authorList>
            <person name="Bertin P.N."/>
            <person name="Heinrich-Salmeron A."/>
            <person name="Pelletier E."/>
            <person name="Goulhen-Chollet F."/>
            <person name="Arsene-Ploetze F."/>
            <person name="Gallien S."/>
            <person name="Calteau A."/>
            <person name="Vallenet D."/>
            <person name="Casiot C."/>
            <person name="Chane-Woon-Ming B."/>
            <person name="Giloteaux L."/>
            <person name="Barakat M."/>
            <person name="Bonnefoy V."/>
            <person name="Bruneel O."/>
            <person name="Chandler M."/>
            <person name="Cleiss J."/>
            <person name="Duran R."/>
            <person name="Elbaz-Poulichet F."/>
            <person name="Fonknechten N."/>
            <person name="Lauga B."/>
            <person name="Mornico D."/>
            <person name="Ortet P."/>
            <person name="Schaeffer C."/>
            <person name="Siguier P."/>
            <person name="Alexander Thil Smith A."/>
            <person name="Van Dorsselaer A."/>
            <person name="Weissenbach J."/>
            <person name="Medigue C."/>
            <person name="Le Paslier D."/>
        </authorList>
    </citation>
    <scope>NUCLEOTIDE SEQUENCE</scope>
</reference>
<comment type="caution">
    <text evidence="1">The sequence shown here is derived from an EMBL/GenBank/DDBJ whole genome shotgun (WGS) entry which is preliminary data.</text>
</comment>
<protein>
    <submittedName>
        <fullName evidence="1">Uncharacterized protein</fullName>
    </submittedName>
</protein>
<proteinExistence type="predicted"/>
<accession>E6QHU3</accession>
<dbReference type="EMBL" id="CABQ01000024">
    <property type="protein sequence ID" value="CBI06807.1"/>
    <property type="molecule type" value="Genomic_DNA"/>
</dbReference>
<name>E6QHU3_9ZZZZ</name>
<organism evidence="1">
    <name type="scientific">mine drainage metagenome</name>
    <dbReference type="NCBI Taxonomy" id="410659"/>
    <lineage>
        <taxon>unclassified sequences</taxon>
        <taxon>metagenomes</taxon>
        <taxon>ecological metagenomes</taxon>
    </lineage>
</organism>
<evidence type="ECO:0000313" key="1">
    <source>
        <dbReference type="EMBL" id="CBI06807.1"/>
    </source>
</evidence>
<dbReference type="AlphaFoldDB" id="E6QHU3"/>
<sequence length="185" mass="21051">MEFRTPNAFSTSSSRPESIFSALTASLSAHPVLAQPRAVLLIRAFGMRLKPLPQTFHHAAQLRSSALQRLAMPPRQLVQQALVLFGVRREARKCVALHQPLFALKMQSRQPDQPLHELPDSGLSRAARQRRQQFIQRIHQYTVLVVHCFNAYRTGMIPHQGCQIQSPKTLRSIPAYFGHRQFLNV</sequence>